<comment type="caution">
    <text evidence="2">The sequence shown here is derived from an EMBL/GenBank/DDBJ whole genome shotgun (WGS) entry which is preliminary data.</text>
</comment>
<dbReference type="AlphaFoldDB" id="K1TPQ2"/>
<dbReference type="GO" id="GO:0046872">
    <property type="term" value="F:metal ion binding"/>
    <property type="evidence" value="ECO:0007669"/>
    <property type="project" value="InterPro"/>
</dbReference>
<evidence type="ECO:0000313" key="2">
    <source>
        <dbReference type="EMBL" id="EKC61276.1"/>
    </source>
</evidence>
<dbReference type="EMBL" id="AJWZ01005905">
    <property type="protein sequence ID" value="EKC61276.1"/>
    <property type="molecule type" value="Genomic_DNA"/>
</dbReference>
<name>K1TPQ2_9ZZZZ</name>
<feature type="domain" description="Peptidase M16 N-terminal" evidence="1">
    <location>
        <begin position="66"/>
        <end position="123"/>
    </location>
</feature>
<dbReference type="InterPro" id="IPR011765">
    <property type="entry name" value="Pept_M16_N"/>
</dbReference>
<dbReference type="InterPro" id="IPR011249">
    <property type="entry name" value="Metalloenz_LuxS/M16"/>
</dbReference>
<sequence>MNNVTEIKNEKLGESYYEIKHQSGLKILVYPKKNYASSYAMFGTRYGSIDTQFKLSGEKEFTEVPEGIAHFLEHKLFESEDLDAFQRYAATGASANAYTSFDKTCYLFSCSGDFKGSLEILLD</sequence>
<dbReference type="SUPFAM" id="SSF63411">
    <property type="entry name" value="LuxS/MPP-like metallohydrolase"/>
    <property type="match status" value="1"/>
</dbReference>
<evidence type="ECO:0000259" key="1">
    <source>
        <dbReference type="Pfam" id="PF00675"/>
    </source>
</evidence>
<protein>
    <submittedName>
        <fullName evidence="2">Peptidase M16 inactive domain protein</fullName>
    </submittedName>
</protein>
<dbReference type="Pfam" id="PF00675">
    <property type="entry name" value="Peptidase_M16"/>
    <property type="match status" value="1"/>
</dbReference>
<feature type="non-terminal residue" evidence="2">
    <location>
        <position position="123"/>
    </location>
</feature>
<proteinExistence type="predicted"/>
<accession>K1TPQ2</accession>
<reference evidence="2" key="1">
    <citation type="journal article" date="2013" name="Environ. Microbiol.">
        <title>Microbiota from the distal guts of lean and obese adolescents exhibit partial functional redundancy besides clear differences in community structure.</title>
        <authorList>
            <person name="Ferrer M."/>
            <person name="Ruiz A."/>
            <person name="Lanza F."/>
            <person name="Haange S.B."/>
            <person name="Oberbach A."/>
            <person name="Till H."/>
            <person name="Bargiela R."/>
            <person name="Campoy C."/>
            <person name="Segura M.T."/>
            <person name="Richter M."/>
            <person name="von Bergen M."/>
            <person name="Seifert J."/>
            <person name="Suarez A."/>
        </authorList>
    </citation>
    <scope>NUCLEOTIDE SEQUENCE</scope>
</reference>
<organism evidence="2">
    <name type="scientific">human gut metagenome</name>
    <dbReference type="NCBI Taxonomy" id="408170"/>
    <lineage>
        <taxon>unclassified sequences</taxon>
        <taxon>metagenomes</taxon>
        <taxon>organismal metagenomes</taxon>
    </lineage>
</organism>
<dbReference type="Gene3D" id="3.30.830.10">
    <property type="entry name" value="Metalloenzyme, LuxS/M16 peptidase-like"/>
    <property type="match status" value="1"/>
</dbReference>
<gene>
    <name evidence="2" type="ORF">OBE_08562</name>
</gene>